<accession>A0A0J7NLZ7</accession>
<dbReference type="EMBL" id="LBMM01003467">
    <property type="protein sequence ID" value="KMQ93505.1"/>
    <property type="molecule type" value="Genomic_DNA"/>
</dbReference>
<proteinExistence type="predicted"/>
<gene>
    <name evidence="2" type="ORF">RF55_6396</name>
</gene>
<reference evidence="2 3" key="1">
    <citation type="submission" date="2015-04" db="EMBL/GenBank/DDBJ databases">
        <title>Lasius niger genome sequencing.</title>
        <authorList>
            <person name="Konorov E.A."/>
            <person name="Nikitin M.A."/>
            <person name="Kirill M.V."/>
            <person name="Chang P."/>
        </authorList>
    </citation>
    <scope>NUCLEOTIDE SEQUENCE [LARGE SCALE GENOMIC DNA]</scope>
    <source>
        <tissue evidence="2">Whole</tissue>
    </source>
</reference>
<dbReference type="Proteomes" id="UP000036403">
    <property type="component" value="Unassembled WGS sequence"/>
</dbReference>
<evidence type="ECO:0000256" key="1">
    <source>
        <dbReference type="SAM" id="Coils"/>
    </source>
</evidence>
<dbReference type="SUPFAM" id="SSF56219">
    <property type="entry name" value="DNase I-like"/>
    <property type="match status" value="1"/>
</dbReference>
<name>A0A0J7NLZ7_LASNI</name>
<evidence type="ECO:0000313" key="3">
    <source>
        <dbReference type="Proteomes" id="UP000036403"/>
    </source>
</evidence>
<dbReference type="Gene3D" id="3.60.10.10">
    <property type="entry name" value="Endonuclease/exonuclease/phosphatase"/>
    <property type="match status" value="1"/>
</dbReference>
<organism evidence="2 3">
    <name type="scientific">Lasius niger</name>
    <name type="common">Black garden ant</name>
    <dbReference type="NCBI Taxonomy" id="67767"/>
    <lineage>
        <taxon>Eukaryota</taxon>
        <taxon>Metazoa</taxon>
        <taxon>Ecdysozoa</taxon>
        <taxon>Arthropoda</taxon>
        <taxon>Hexapoda</taxon>
        <taxon>Insecta</taxon>
        <taxon>Pterygota</taxon>
        <taxon>Neoptera</taxon>
        <taxon>Endopterygota</taxon>
        <taxon>Hymenoptera</taxon>
        <taxon>Apocrita</taxon>
        <taxon>Aculeata</taxon>
        <taxon>Formicoidea</taxon>
        <taxon>Formicidae</taxon>
        <taxon>Formicinae</taxon>
        <taxon>Lasius</taxon>
        <taxon>Lasius</taxon>
    </lineage>
</organism>
<evidence type="ECO:0000313" key="2">
    <source>
        <dbReference type="EMBL" id="KMQ93505.1"/>
    </source>
</evidence>
<keyword evidence="1" id="KW-0175">Coiled coil</keyword>
<evidence type="ECO:0008006" key="4">
    <source>
        <dbReference type="Google" id="ProtNLM"/>
    </source>
</evidence>
<comment type="caution">
    <text evidence="2">The sequence shown here is derived from an EMBL/GenBank/DDBJ whole genome shotgun (WGS) entry which is preliminary data.</text>
</comment>
<keyword evidence="3" id="KW-1185">Reference proteome</keyword>
<dbReference type="OrthoDB" id="7554824at2759"/>
<sequence length="253" mass="30485">MIREDEMEQGKRRSRDKKINKEGKILIRELEETGWSIFNGNMKGDEIGEFTYTGSKGNTVIDYVLGNEETREKVKKLVVGEDVNSDHHPIICWVREEYEEKKRNRYQKVRRGVWNEEGREKIMKELGIVEEGGQERGVEKEIKRMNERSIRGRGKERERYRAAKREYKELCEKKKKEEGERLMREVGEARTESKVWEIVNRERRKRKGINEGIHMKEWKEYFMGLLGEIEERVMRGMDRKGRKEIKEELKWEE</sequence>
<dbReference type="PaxDb" id="67767-A0A0J7NLZ7"/>
<feature type="coiled-coil region" evidence="1">
    <location>
        <begin position="153"/>
        <end position="180"/>
    </location>
</feature>
<dbReference type="InterPro" id="IPR036691">
    <property type="entry name" value="Endo/exonu/phosph_ase_sf"/>
</dbReference>
<dbReference type="AlphaFoldDB" id="A0A0J7NLZ7"/>
<protein>
    <recommendedName>
        <fullName evidence="4">Endonuclease/exonuclease/phosphatase domain-containing protein</fullName>
    </recommendedName>
</protein>